<feature type="compositionally biased region" description="Low complexity" evidence="1">
    <location>
        <begin position="105"/>
        <end position="118"/>
    </location>
</feature>
<evidence type="ECO:0000313" key="3">
    <source>
        <dbReference type="Proteomes" id="UP000186817"/>
    </source>
</evidence>
<protein>
    <submittedName>
        <fullName evidence="2">Uncharacterized protein</fullName>
    </submittedName>
</protein>
<feature type="compositionally biased region" description="Polar residues" evidence="1">
    <location>
        <begin position="334"/>
        <end position="344"/>
    </location>
</feature>
<dbReference type="AlphaFoldDB" id="A0A1Q9EB56"/>
<name>A0A1Q9EB56_SYMMI</name>
<dbReference type="Proteomes" id="UP000186817">
    <property type="component" value="Unassembled WGS sequence"/>
</dbReference>
<reference evidence="2 3" key="1">
    <citation type="submission" date="2016-02" db="EMBL/GenBank/DDBJ databases">
        <title>Genome analysis of coral dinoflagellate symbionts highlights evolutionary adaptations to a symbiotic lifestyle.</title>
        <authorList>
            <person name="Aranda M."/>
            <person name="Li Y."/>
            <person name="Liew Y.J."/>
            <person name="Baumgarten S."/>
            <person name="Simakov O."/>
            <person name="Wilson M."/>
            <person name="Piel J."/>
            <person name="Ashoor H."/>
            <person name="Bougouffa S."/>
            <person name="Bajic V.B."/>
            <person name="Ryu T."/>
            <person name="Ravasi T."/>
            <person name="Bayer T."/>
            <person name="Micklem G."/>
            <person name="Kim H."/>
            <person name="Bhak J."/>
            <person name="Lajeunesse T.C."/>
            <person name="Voolstra C.R."/>
        </authorList>
    </citation>
    <scope>NUCLEOTIDE SEQUENCE [LARGE SCALE GENOMIC DNA]</scope>
    <source>
        <strain evidence="2 3">CCMP2467</strain>
    </source>
</reference>
<feature type="compositionally biased region" description="Acidic residues" evidence="1">
    <location>
        <begin position="468"/>
        <end position="479"/>
    </location>
</feature>
<feature type="region of interest" description="Disordered" evidence="1">
    <location>
        <begin position="85"/>
        <end position="444"/>
    </location>
</feature>
<feature type="compositionally biased region" description="Basic and acidic residues" evidence="1">
    <location>
        <begin position="255"/>
        <end position="266"/>
    </location>
</feature>
<evidence type="ECO:0000313" key="2">
    <source>
        <dbReference type="EMBL" id="OLQ04638.1"/>
    </source>
</evidence>
<keyword evidence="3" id="KW-1185">Reference proteome</keyword>
<feature type="compositionally biased region" description="Polar residues" evidence="1">
    <location>
        <begin position="271"/>
        <end position="281"/>
    </location>
</feature>
<dbReference type="EMBL" id="LSRX01000205">
    <property type="protein sequence ID" value="OLQ04638.1"/>
    <property type="molecule type" value="Genomic_DNA"/>
</dbReference>
<evidence type="ECO:0000256" key="1">
    <source>
        <dbReference type="SAM" id="MobiDB-lite"/>
    </source>
</evidence>
<feature type="compositionally biased region" description="Basic and acidic residues" evidence="1">
    <location>
        <begin position="397"/>
        <end position="409"/>
    </location>
</feature>
<proteinExistence type="predicted"/>
<gene>
    <name evidence="2" type="ORF">AK812_SmicGene12265</name>
</gene>
<comment type="caution">
    <text evidence="2">The sequence shown here is derived from an EMBL/GenBank/DDBJ whole genome shotgun (WGS) entry which is preliminary data.</text>
</comment>
<feature type="compositionally biased region" description="Basic and acidic residues" evidence="1">
    <location>
        <begin position="182"/>
        <end position="192"/>
    </location>
</feature>
<accession>A0A1Q9EB56</accession>
<feature type="compositionally biased region" description="Basic and acidic residues" evidence="1">
    <location>
        <begin position="85"/>
        <end position="100"/>
    </location>
</feature>
<feature type="region of interest" description="Disordered" evidence="1">
    <location>
        <begin position="460"/>
        <end position="490"/>
    </location>
</feature>
<sequence length="490" mass="52750">MFEGALESAMHVVMPTRLPVKEPNAAAAKPHHRVPPEQFFGYIAGFLDMVKDRWNEIESNPARWRQFFTSADGCKGVAESFARHVSESAMEPGKDGDMSPRKRSSASSNASVVALPSPRKSAPREQTPPKVGQLSPRRLALGHSPEAAPLSPRTRQDSSPKALPLSPRGFGRQDSPKVPTVPEEKEVPETTPRRRRRGATPRGSVEEMAGANPTTPRVRPPAEDIVNHASPPAKVPPKVPKLNLKRQSPRAVSRKWSDLPDTDRSLKGFLNSVNSPVNKPQHSPKHVPHDPLSGSSSSASVYGDKAFAEDSASSSTETDGEVEVGPPGVHEQGYASTSASSDTGPTGRESPASASSPNFSPMTGTLALTKVPPLKMSKVFGPRGVTPSFGPGAIVEKPAEVKKGPDSPRRLLSARSGEDTGTARKIGSHRSQKAEPLEEAPEAKQIQTCEFHQMNDSTDCEYHKLADSDTDMTQSDEEFEMRRKSISSAA</sequence>
<organism evidence="2 3">
    <name type="scientific">Symbiodinium microadriaticum</name>
    <name type="common">Dinoflagellate</name>
    <name type="synonym">Zooxanthella microadriatica</name>
    <dbReference type="NCBI Taxonomy" id="2951"/>
    <lineage>
        <taxon>Eukaryota</taxon>
        <taxon>Sar</taxon>
        <taxon>Alveolata</taxon>
        <taxon>Dinophyceae</taxon>
        <taxon>Suessiales</taxon>
        <taxon>Symbiodiniaceae</taxon>
        <taxon>Symbiodinium</taxon>
    </lineage>
</organism>